<dbReference type="PROSITE" id="PS51022">
    <property type="entry name" value="L27"/>
    <property type="match status" value="1"/>
</dbReference>
<protein>
    <recommendedName>
        <fullName evidence="1">L27 domain-containing protein</fullName>
    </recommendedName>
</protein>
<reference evidence="2 3" key="1">
    <citation type="submission" date="2018-11" db="EMBL/GenBank/DDBJ databases">
        <authorList>
            <person name="Lopez-Roques C."/>
            <person name="Donnadieu C."/>
            <person name="Bouchez O."/>
            <person name="Klopp C."/>
            <person name="Cabau C."/>
            <person name="Zahm M."/>
        </authorList>
    </citation>
    <scope>NUCLEOTIDE SEQUENCE [LARGE SCALE GENOMIC DNA]</scope>
    <source>
        <strain evidence="2">RS831</strain>
        <tissue evidence="2">Whole body</tissue>
    </source>
</reference>
<sequence length="87" mass="10466">MSETESPTYREEDYRFLHSMLMEKKVHLLFKIHERLKRFERQSCIPVLEQAARIASDLVEELENQNGRDEVKQLCAIFSKPHFKVTW</sequence>
<dbReference type="InterPro" id="IPR004172">
    <property type="entry name" value="L27_dom"/>
</dbReference>
<proteinExistence type="predicted"/>
<keyword evidence="3" id="KW-1185">Reference proteome</keyword>
<reference evidence="2 3" key="2">
    <citation type="submission" date="2019-01" db="EMBL/GenBank/DDBJ databases">
        <title>A chromosome length genome reference of the Java medaka (oryzias javanicus).</title>
        <authorList>
            <person name="Herpin A."/>
            <person name="Takehana Y."/>
            <person name="Naruse K."/>
            <person name="Ansai S."/>
            <person name="Kawaguchi M."/>
        </authorList>
    </citation>
    <scope>NUCLEOTIDE SEQUENCE [LARGE SCALE GENOMIC DNA]</scope>
    <source>
        <strain evidence="2">RS831</strain>
        <tissue evidence="2">Whole body</tissue>
    </source>
</reference>
<dbReference type="OrthoDB" id="8943601at2759"/>
<evidence type="ECO:0000259" key="1">
    <source>
        <dbReference type="PROSITE" id="PS51022"/>
    </source>
</evidence>
<accession>A0A3S2PAC0</accession>
<dbReference type="EMBL" id="CM012453">
    <property type="protein sequence ID" value="RVE61479.1"/>
    <property type="molecule type" value="Genomic_DNA"/>
</dbReference>
<name>A0A3S2PAC0_ORYJA</name>
<evidence type="ECO:0000313" key="3">
    <source>
        <dbReference type="Proteomes" id="UP000283210"/>
    </source>
</evidence>
<dbReference type="Proteomes" id="UP000283210">
    <property type="component" value="Chromosome 17"/>
</dbReference>
<evidence type="ECO:0000313" key="2">
    <source>
        <dbReference type="EMBL" id="RVE61479.1"/>
    </source>
</evidence>
<dbReference type="AlphaFoldDB" id="A0A3S2PAC0"/>
<organism evidence="2 3">
    <name type="scientific">Oryzias javanicus</name>
    <name type="common">Javanese ricefish</name>
    <name type="synonym">Aplocheilus javanicus</name>
    <dbReference type="NCBI Taxonomy" id="123683"/>
    <lineage>
        <taxon>Eukaryota</taxon>
        <taxon>Metazoa</taxon>
        <taxon>Chordata</taxon>
        <taxon>Craniata</taxon>
        <taxon>Vertebrata</taxon>
        <taxon>Euteleostomi</taxon>
        <taxon>Actinopterygii</taxon>
        <taxon>Neopterygii</taxon>
        <taxon>Teleostei</taxon>
        <taxon>Neoteleostei</taxon>
        <taxon>Acanthomorphata</taxon>
        <taxon>Ovalentaria</taxon>
        <taxon>Atherinomorphae</taxon>
        <taxon>Beloniformes</taxon>
        <taxon>Adrianichthyidae</taxon>
        <taxon>Oryziinae</taxon>
        <taxon>Oryzias</taxon>
    </lineage>
</organism>
<feature type="domain" description="L27" evidence="1">
    <location>
        <begin position="1"/>
        <end position="44"/>
    </location>
</feature>
<gene>
    <name evidence="2" type="ORF">OJAV_G00171130</name>
</gene>